<proteinExistence type="predicted"/>
<feature type="transmembrane region" description="Helical" evidence="11">
    <location>
        <begin position="158"/>
        <end position="176"/>
    </location>
</feature>
<dbReference type="SUPFAM" id="SSF50494">
    <property type="entry name" value="Trypsin-like serine proteases"/>
    <property type="match status" value="1"/>
</dbReference>
<feature type="transmembrane region" description="Helical" evidence="11">
    <location>
        <begin position="131"/>
        <end position="152"/>
    </location>
</feature>
<evidence type="ECO:0000313" key="13">
    <source>
        <dbReference type="EMBL" id="ANH21071.1"/>
    </source>
</evidence>
<evidence type="ECO:0000259" key="12">
    <source>
        <dbReference type="PROSITE" id="PS51868"/>
    </source>
</evidence>
<evidence type="ECO:0000256" key="4">
    <source>
        <dbReference type="ARBA" id="ARBA00022729"/>
    </source>
</evidence>
<keyword evidence="2" id="KW-0645">Protease</keyword>
<dbReference type="GO" id="GO:0004252">
    <property type="term" value="F:serine-type endopeptidase activity"/>
    <property type="evidence" value="ECO:0007669"/>
    <property type="project" value="InterPro"/>
</dbReference>
<evidence type="ECO:0000256" key="1">
    <source>
        <dbReference type="ARBA" id="ARBA00004141"/>
    </source>
</evidence>
<dbReference type="InterPro" id="IPR000382">
    <property type="entry name" value="Peptidase_S39B_luteovirus"/>
</dbReference>
<dbReference type="GO" id="GO:0070008">
    <property type="term" value="F:serine-type exopeptidase activity"/>
    <property type="evidence" value="ECO:0007669"/>
    <property type="project" value="InterPro"/>
</dbReference>
<keyword evidence="3 11" id="KW-0812">Transmembrane</keyword>
<feature type="compositionally biased region" description="Low complexity" evidence="10">
    <location>
        <begin position="582"/>
        <end position="593"/>
    </location>
</feature>
<dbReference type="InterPro" id="IPR009003">
    <property type="entry name" value="Peptidase_S1_PA"/>
</dbReference>
<accession>A0A173G672</accession>
<protein>
    <submittedName>
        <fullName evidence="13">p1</fullName>
    </submittedName>
</protein>
<organism evidence="13">
    <name type="scientific">Suakwa aphid-borne yellows virus</name>
    <dbReference type="NCBI Taxonomy" id="646010"/>
    <lineage>
        <taxon>Viruses</taxon>
        <taxon>Riboviria</taxon>
        <taxon>Orthornavirae</taxon>
        <taxon>Pisuviricota</taxon>
        <taxon>Pisoniviricetes</taxon>
        <taxon>Sobelivirales</taxon>
        <taxon>Solemoviridae</taxon>
        <taxon>Polerovirus</taxon>
        <taxon>Polerovirus SABYV</taxon>
    </lineage>
</organism>
<evidence type="ECO:0000256" key="3">
    <source>
        <dbReference type="ARBA" id="ARBA00022692"/>
    </source>
</evidence>
<evidence type="ECO:0000256" key="2">
    <source>
        <dbReference type="ARBA" id="ARBA00022670"/>
    </source>
</evidence>
<dbReference type="PRINTS" id="PR00913">
    <property type="entry name" value="LVIRUSORF2"/>
</dbReference>
<dbReference type="GO" id="GO:0006508">
    <property type="term" value="P:proteolysis"/>
    <property type="evidence" value="ECO:0007669"/>
    <property type="project" value="UniProtKB-KW"/>
</dbReference>
<sequence>MKNMQFVVLFFFCLSASTLCWPEVGLESSQAHYPALTSNLSSNGHAAQAYHSHTDWKETRMNFGFYYEEPEKPDLNQIIAESSYTDILILLSNKILLDSKSAVSVALSISQEYWASCVQIIRAFAFRVFKAWLEGIIMLWIYVISAILSGLTWALLNLFPHMITVIFLCFFTNLLVKIWKTLCGSASLVFLQTLFSPFFLAKRILTWILVSLSGGYLGRKLEKATEGWKSFEIKMDPPLSSSLPVRNKVTKEHSGYCGFVQTHMKNEDGTFVEAFITARHVIDDDLGEIHSLKTKNFIACADLEVLGDWESIDLILLRAPKNVRSYLGCKPASIVAIDRLATCDASTFYLKENEWCMSNARLVGGVTNGVAVLSNSVCGHSGSPFYNGKNILGVLYGGGSYFENFNIMNPIPAIPGLTTPERQLESTAPRGKIFNDEDFSRNLEDEYQRAKNFKSNTGVNWADLPSDDEVEFEDALPAFRKAEKAEPSRPANPTHEPAVRVGEINSNISGNAESRVDCLTNASTFDAAKSMEKVMDQMAANLDTLAIQHEAAQILAARLFDNQKKMKADQYRRGKQGANKQTDTVNTSKTNTTGKYMPPNVRSPGSANAVPYRNTISPDRREKRYGARRSPGTIPHWVRRQPAMAGQNSALKPNSRA</sequence>
<feature type="region of interest" description="Disordered" evidence="10">
    <location>
        <begin position="570"/>
        <end position="657"/>
    </location>
</feature>
<dbReference type="GO" id="GO:0075523">
    <property type="term" value="P:viral translational frameshifting"/>
    <property type="evidence" value="ECO:0007669"/>
    <property type="project" value="UniProtKB-KW"/>
</dbReference>
<feature type="compositionally biased region" description="Polar residues" evidence="10">
    <location>
        <begin position="646"/>
        <end position="657"/>
    </location>
</feature>
<name>A0A173G672_9VIRU</name>
<evidence type="ECO:0000256" key="9">
    <source>
        <dbReference type="ARBA" id="ARBA00023136"/>
    </source>
</evidence>
<keyword evidence="4" id="KW-0732">Signal</keyword>
<dbReference type="PROSITE" id="PS51868">
    <property type="entry name" value="PEPTIDASE_S39"/>
    <property type="match status" value="1"/>
</dbReference>
<keyword evidence="5" id="KW-0688">Ribosomal frameshifting</keyword>
<keyword evidence="6" id="KW-0378">Hydrolase</keyword>
<dbReference type="InterPro" id="IPR018019">
    <property type="entry name" value="Luteovirus_Orf2"/>
</dbReference>
<dbReference type="GO" id="GO:0016020">
    <property type="term" value="C:membrane"/>
    <property type="evidence" value="ECO:0007669"/>
    <property type="project" value="UniProtKB-SubCell"/>
</dbReference>
<keyword evidence="7" id="KW-0720">Serine protease</keyword>
<dbReference type="EMBL" id="KX122023">
    <property type="protein sequence ID" value="ANH21071.1"/>
    <property type="molecule type" value="Genomic_RNA"/>
</dbReference>
<comment type="subcellular location">
    <subcellularLocation>
        <location evidence="1">Membrane</location>
        <topology evidence="1">Multi-pass membrane protein</topology>
    </subcellularLocation>
</comment>
<feature type="domain" description="Peptidase S39" evidence="12">
    <location>
        <begin position="225"/>
        <end position="425"/>
    </location>
</feature>
<feature type="transmembrane region" description="Helical" evidence="11">
    <location>
        <begin position="188"/>
        <end position="210"/>
    </location>
</feature>
<evidence type="ECO:0000256" key="11">
    <source>
        <dbReference type="SAM" id="Phobius"/>
    </source>
</evidence>
<evidence type="ECO:0000256" key="7">
    <source>
        <dbReference type="ARBA" id="ARBA00022825"/>
    </source>
</evidence>
<keyword evidence="8 11" id="KW-1133">Transmembrane helix</keyword>
<evidence type="ECO:0000256" key="8">
    <source>
        <dbReference type="ARBA" id="ARBA00022989"/>
    </source>
</evidence>
<reference evidence="13" key="1">
    <citation type="submission" date="2016-04" db="EMBL/GenBank/DDBJ databases">
        <title>Complete Genome of the Polerovirus Suakwa aphid-borne yellows virus from East Timor.</title>
        <authorList>
            <person name="Maina S."/>
            <person name="Edwards O.R."/>
            <person name="Almeida L.D.E."/>
            <person name="Ximenes A."/>
            <person name="Jones R.A.C."/>
        </authorList>
    </citation>
    <scope>NUCLEOTIDE SEQUENCE</scope>
    <source>
        <strain evidence="13">DL76</strain>
    </source>
</reference>
<dbReference type="Pfam" id="PF02122">
    <property type="entry name" value="Peptidase_S39"/>
    <property type="match status" value="1"/>
</dbReference>
<keyword evidence="9 11" id="KW-0472">Membrane</keyword>
<evidence type="ECO:0000256" key="5">
    <source>
        <dbReference type="ARBA" id="ARBA00022758"/>
    </source>
</evidence>
<evidence type="ECO:0000256" key="6">
    <source>
        <dbReference type="ARBA" id="ARBA00022801"/>
    </source>
</evidence>
<evidence type="ECO:0000256" key="10">
    <source>
        <dbReference type="SAM" id="MobiDB-lite"/>
    </source>
</evidence>